<keyword evidence="10" id="KW-1185">Reference proteome</keyword>
<keyword evidence="4 7" id="KW-0472">Membrane</keyword>
<evidence type="ECO:0000313" key="10">
    <source>
        <dbReference type="Proteomes" id="UP001160390"/>
    </source>
</evidence>
<dbReference type="GO" id="GO:0016020">
    <property type="term" value="C:membrane"/>
    <property type="evidence" value="ECO:0007669"/>
    <property type="project" value="UniProtKB-SubCell"/>
</dbReference>
<proteinExistence type="inferred from homology"/>
<dbReference type="PANTHER" id="PTHR33048:SF47">
    <property type="entry name" value="INTEGRAL MEMBRANE PROTEIN-RELATED"/>
    <property type="match status" value="1"/>
</dbReference>
<evidence type="ECO:0000256" key="6">
    <source>
        <dbReference type="SAM" id="MobiDB-lite"/>
    </source>
</evidence>
<protein>
    <recommendedName>
        <fullName evidence="8">Rhodopsin domain-containing protein</fullName>
    </recommendedName>
</protein>
<dbReference type="EMBL" id="CABFNP030000705">
    <property type="protein sequence ID" value="CAI6080405.1"/>
    <property type="molecule type" value="Genomic_DNA"/>
</dbReference>
<evidence type="ECO:0000256" key="1">
    <source>
        <dbReference type="ARBA" id="ARBA00004141"/>
    </source>
</evidence>
<evidence type="ECO:0000256" key="3">
    <source>
        <dbReference type="ARBA" id="ARBA00022989"/>
    </source>
</evidence>
<evidence type="ECO:0000256" key="2">
    <source>
        <dbReference type="ARBA" id="ARBA00022692"/>
    </source>
</evidence>
<feature type="domain" description="Rhodopsin" evidence="8">
    <location>
        <begin position="29"/>
        <end position="297"/>
    </location>
</feature>
<feature type="region of interest" description="Disordered" evidence="6">
    <location>
        <begin position="327"/>
        <end position="363"/>
    </location>
</feature>
<dbReference type="Proteomes" id="UP001160390">
    <property type="component" value="Unassembled WGS sequence"/>
</dbReference>
<evidence type="ECO:0000256" key="7">
    <source>
        <dbReference type="SAM" id="Phobius"/>
    </source>
</evidence>
<dbReference type="Pfam" id="PF20684">
    <property type="entry name" value="Fung_rhodopsin"/>
    <property type="match status" value="1"/>
</dbReference>
<feature type="transmembrane region" description="Helical" evidence="7">
    <location>
        <begin position="44"/>
        <end position="69"/>
    </location>
</feature>
<sequence>SLAMPELTGQILAAVGICFTAATLAMIGRVIARKMTKVAWWYEDYFCIVSYVSVIAYNSVVIYCEYLAYQSLKRRNVLSRANQCCIGASDWYLGKTIPSTVTAEAKAHILEMSRKLSFAGSHSYGISLGFSKLTVLSLYWRIFKHSAIRIPIIIMMTISTAWICLRIFMITFRCWPVAAYWDKNIPGGACKIPDSAVFFGTVLPHFVMDIVILILPVVEVFKLRLRMGQKFGVAALFVLGAIVCIASVFVLYYSLVADLNSDQLPRDYYSYNFLWGAVESNIAVVSSCLPLLRPLFRLIAGSNAMASYSGQPFSYGTHGHELTAISRSKREKEPDATSSMHQLADEESIPDSSDLDPNVARNPDRIHTTIKGQSAGSGWSSHIKQDRSIHVRNDVIVEVRNVDQGNQAGDKQKI</sequence>
<reference evidence="9" key="1">
    <citation type="submission" date="2023-01" db="EMBL/GenBank/DDBJ databases">
        <authorList>
            <person name="Piombo E."/>
        </authorList>
    </citation>
    <scope>NUCLEOTIDE SEQUENCE</scope>
</reference>
<dbReference type="InterPro" id="IPR049326">
    <property type="entry name" value="Rhodopsin_dom_fungi"/>
</dbReference>
<comment type="similarity">
    <text evidence="5">Belongs to the SAT4 family.</text>
</comment>
<evidence type="ECO:0000256" key="4">
    <source>
        <dbReference type="ARBA" id="ARBA00023136"/>
    </source>
</evidence>
<name>A0AA35LUV0_9HYPO</name>
<dbReference type="PANTHER" id="PTHR33048">
    <property type="entry name" value="PTH11-LIKE INTEGRAL MEMBRANE PROTEIN (AFU_ORTHOLOGUE AFUA_5G11245)"/>
    <property type="match status" value="1"/>
</dbReference>
<comment type="caution">
    <text evidence="9">The sequence shown here is derived from an EMBL/GenBank/DDBJ whole genome shotgun (WGS) entry which is preliminary data.</text>
</comment>
<dbReference type="AlphaFoldDB" id="A0AA35LUV0"/>
<feature type="transmembrane region" description="Helical" evidence="7">
    <location>
        <begin position="12"/>
        <end position="32"/>
    </location>
</feature>
<evidence type="ECO:0000313" key="9">
    <source>
        <dbReference type="EMBL" id="CAI6080405.1"/>
    </source>
</evidence>
<feature type="non-terminal residue" evidence="9">
    <location>
        <position position="1"/>
    </location>
</feature>
<keyword evidence="3 7" id="KW-1133">Transmembrane helix</keyword>
<evidence type="ECO:0000259" key="8">
    <source>
        <dbReference type="Pfam" id="PF20684"/>
    </source>
</evidence>
<organism evidence="9 10">
    <name type="scientific">Clonostachys chloroleuca</name>
    <dbReference type="NCBI Taxonomy" id="1926264"/>
    <lineage>
        <taxon>Eukaryota</taxon>
        <taxon>Fungi</taxon>
        <taxon>Dikarya</taxon>
        <taxon>Ascomycota</taxon>
        <taxon>Pezizomycotina</taxon>
        <taxon>Sordariomycetes</taxon>
        <taxon>Hypocreomycetidae</taxon>
        <taxon>Hypocreales</taxon>
        <taxon>Bionectriaceae</taxon>
        <taxon>Clonostachys</taxon>
    </lineage>
</organism>
<feature type="transmembrane region" description="Helical" evidence="7">
    <location>
        <begin position="198"/>
        <end position="221"/>
    </location>
</feature>
<comment type="subcellular location">
    <subcellularLocation>
        <location evidence="1">Membrane</location>
        <topology evidence="1">Multi-pass membrane protein</topology>
    </subcellularLocation>
</comment>
<gene>
    <name evidence="9" type="ORF">CCHLO57077_00003731</name>
</gene>
<feature type="transmembrane region" description="Helical" evidence="7">
    <location>
        <begin position="233"/>
        <end position="253"/>
    </location>
</feature>
<feature type="transmembrane region" description="Helical" evidence="7">
    <location>
        <begin position="122"/>
        <end position="140"/>
    </location>
</feature>
<accession>A0AA35LUV0</accession>
<evidence type="ECO:0000256" key="5">
    <source>
        <dbReference type="ARBA" id="ARBA00038359"/>
    </source>
</evidence>
<keyword evidence="2 7" id="KW-0812">Transmembrane</keyword>
<feature type="transmembrane region" description="Helical" evidence="7">
    <location>
        <begin position="152"/>
        <end position="178"/>
    </location>
</feature>
<feature type="transmembrane region" description="Helical" evidence="7">
    <location>
        <begin position="273"/>
        <end position="292"/>
    </location>
</feature>
<dbReference type="InterPro" id="IPR052337">
    <property type="entry name" value="SAT4-like"/>
</dbReference>